<evidence type="ECO:0000256" key="1">
    <source>
        <dbReference type="SAM" id="MobiDB-lite"/>
    </source>
</evidence>
<protein>
    <submittedName>
        <fullName evidence="2">SEC-C domain-containing protein</fullName>
    </submittedName>
</protein>
<feature type="region of interest" description="Disordered" evidence="1">
    <location>
        <begin position="1"/>
        <end position="23"/>
    </location>
</feature>
<dbReference type="Pfam" id="PF02810">
    <property type="entry name" value="SEC-C"/>
    <property type="match status" value="1"/>
</dbReference>
<dbReference type="PANTHER" id="PTHR33747:SF1">
    <property type="entry name" value="ADENYLATE CYCLASE-ASSOCIATED CAP C-TERMINAL DOMAIN-CONTAINING PROTEIN"/>
    <property type="match status" value="1"/>
</dbReference>
<sequence>MYGKKAAQRLTDNIEDGQNVTDDWEENSMDPGWIWDEDFLASQQPYVRQNSKIGRNDPCPCGSGKKYKKCCGK</sequence>
<dbReference type="PANTHER" id="PTHR33747">
    <property type="entry name" value="UPF0225 PROTEIN SCO1677"/>
    <property type="match status" value="1"/>
</dbReference>
<reference evidence="2 3" key="1">
    <citation type="submission" date="2020-08" db="EMBL/GenBank/DDBJ databases">
        <title>Genome public.</title>
        <authorList>
            <person name="Liu C."/>
            <person name="Sun Q."/>
        </authorList>
    </citation>
    <scope>NUCLEOTIDE SEQUENCE [LARGE SCALE GENOMIC DNA]</scope>
    <source>
        <strain evidence="2 3">NSJ-46</strain>
    </source>
</reference>
<name>A0ABR7N602_9FIRM</name>
<evidence type="ECO:0000313" key="2">
    <source>
        <dbReference type="EMBL" id="MBC8571806.1"/>
    </source>
</evidence>
<gene>
    <name evidence="2" type="ORF">H8716_01700</name>
</gene>
<accession>A0ABR7N602</accession>
<comment type="caution">
    <text evidence="2">The sequence shown here is derived from an EMBL/GenBank/DDBJ whole genome shotgun (WGS) entry which is preliminary data.</text>
</comment>
<keyword evidence="3" id="KW-1185">Reference proteome</keyword>
<dbReference type="Proteomes" id="UP000657421">
    <property type="component" value="Unassembled WGS sequence"/>
</dbReference>
<dbReference type="SUPFAM" id="SSF103642">
    <property type="entry name" value="Sec-C motif"/>
    <property type="match status" value="1"/>
</dbReference>
<dbReference type="EMBL" id="JACRSZ010000001">
    <property type="protein sequence ID" value="MBC8571806.1"/>
    <property type="molecule type" value="Genomic_DNA"/>
</dbReference>
<proteinExistence type="predicted"/>
<evidence type="ECO:0000313" key="3">
    <source>
        <dbReference type="Proteomes" id="UP000657421"/>
    </source>
</evidence>
<dbReference type="InterPro" id="IPR004027">
    <property type="entry name" value="SEC_C_motif"/>
</dbReference>
<dbReference type="Gene3D" id="3.10.450.50">
    <property type="match status" value="1"/>
</dbReference>
<organism evidence="2 3">
    <name type="scientific">Jingyaoa shaoxingensis</name>
    <dbReference type="NCBI Taxonomy" id="2763671"/>
    <lineage>
        <taxon>Bacteria</taxon>
        <taxon>Bacillati</taxon>
        <taxon>Bacillota</taxon>
        <taxon>Clostridia</taxon>
        <taxon>Lachnospirales</taxon>
        <taxon>Lachnospiraceae</taxon>
        <taxon>Jingyaoa</taxon>
    </lineage>
</organism>